<feature type="transmembrane region" description="Helical" evidence="10">
    <location>
        <begin position="36"/>
        <end position="55"/>
    </location>
</feature>
<organism evidence="11 12">
    <name type="scientific">Desulfonema ishimotonii</name>
    <dbReference type="NCBI Taxonomy" id="45657"/>
    <lineage>
        <taxon>Bacteria</taxon>
        <taxon>Pseudomonadati</taxon>
        <taxon>Thermodesulfobacteriota</taxon>
        <taxon>Desulfobacteria</taxon>
        <taxon>Desulfobacterales</taxon>
        <taxon>Desulfococcaceae</taxon>
        <taxon>Desulfonema</taxon>
    </lineage>
</organism>
<dbReference type="HAMAP" id="MF_00462">
    <property type="entry name" value="RsxD_RnfD"/>
    <property type="match status" value="1"/>
</dbReference>
<keyword evidence="12" id="KW-1185">Reference proteome</keyword>
<dbReference type="GO" id="GO:0005886">
    <property type="term" value="C:plasma membrane"/>
    <property type="evidence" value="ECO:0007669"/>
    <property type="project" value="UniProtKB-SubCell"/>
</dbReference>
<keyword evidence="5 10" id="KW-0812">Transmembrane</keyword>
<dbReference type="InterPro" id="IPR004338">
    <property type="entry name" value="NqrB/RnfD"/>
</dbReference>
<evidence type="ECO:0000256" key="10">
    <source>
        <dbReference type="HAMAP-Rule" id="MF_00462"/>
    </source>
</evidence>
<evidence type="ECO:0000313" key="12">
    <source>
        <dbReference type="Proteomes" id="UP000288096"/>
    </source>
</evidence>
<evidence type="ECO:0000256" key="5">
    <source>
        <dbReference type="ARBA" id="ARBA00022692"/>
    </source>
</evidence>
<reference evidence="12" key="1">
    <citation type="submission" date="2017-11" db="EMBL/GenBank/DDBJ databases">
        <authorList>
            <person name="Watanabe M."/>
            <person name="Kojima H."/>
        </authorList>
    </citation>
    <scope>NUCLEOTIDE SEQUENCE [LARGE SCALE GENOMIC DNA]</scope>
    <source>
        <strain evidence="12">Tokyo 01</strain>
    </source>
</reference>
<evidence type="ECO:0000256" key="8">
    <source>
        <dbReference type="ARBA" id="ARBA00022989"/>
    </source>
</evidence>
<sequence length="329" mass="34169">MAKDKQRTESATEEVPVIHVAPSPHLSNTAQTTRRMMIDVLIGLAPVVGVAVYVFKMYAVIQLATCVVSCLAAEALFTRMRGNKMTLCDFSAAVTGVILALSLPGTAPWYVGVIAAFVAIGIAKAIFGGIGMNLFNPAMVGRAFVMIAFASALGASGYMDAGSAVDAITQATPLTAFKQGGITTPLSALFWGTTNGSLGETSAIACLIGGLYLCLRRTASWEIPTGVIAATVVLGGIGNLVCPGAQWTVLHHLLGGALLFGAFFIATDPVSSPLTPKGKFIFGAGTGAIIMLLRVFSGYPEGVMFAVLLMNAVTPLINRWTIPRPLGGK</sequence>
<feature type="transmembrane region" description="Helical" evidence="10">
    <location>
        <begin position="61"/>
        <end position="78"/>
    </location>
</feature>
<evidence type="ECO:0000256" key="7">
    <source>
        <dbReference type="ARBA" id="ARBA00022982"/>
    </source>
</evidence>
<dbReference type="Proteomes" id="UP000288096">
    <property type="component" value="Unassembled WGS sequence"/>
</dbReference>
<keyword evidence="1 10" id="KW-0813">Transport</keyword>
<comment type="caution">
    <text evidence="11">The sequence shown here is derived from an EMBL/GenBank/DDBJ whole genome shotgun (WGS) entry which is preliminary data.</text>
</comment>
<proteinExistence type="inferred from homology"/>
<dbReference type="GO" id="GO:0055085">
    <property type="term" value="P:transmembrane transport"/>
    <property type="evidence" value="ECO:0007669"/>
    <property type="project" value="InterPro"/>
</dbReference>
<comment type="similarity">
    <text evidence="10">Belongs to the NqrB/RnfD family.</text>
</comment>
<dbReference type="EMBL" id="BEXT01000001">
    <property type="protein sequence ID" value="GBC61848.1"/>
    <property type="molecule type" value="Genomic_DNA"/>
</dbReference>
<feature type="transmembrane region" description="Helical" evidence="10">
    <location>
        <begin position="85"/>
        <end position="103"/>
    </location>
</feature>
<comment type="subcellular location">
    <subcellularLocation>
        <location evidence="10">Cell membrane</location>
        <topology evidence="10">Multi-pass membrane protein</topology>
    </subcellularLocation>
</comment>
<comment type="function">
    <text evidence="10">Part of a membrane-bound complex that couples electron transfer with translocation of ions across the membrane.</text>
</comment>
<feature type="transmembrane region" description="Helical" evidence="10">
    <location>
        <begin position="247"/>
        <end position="266"/>
    </location>
</feature>
<dbReference type="Pfam" id="PF03116">
    <property type="entry name" value="NQR2_RnfD_RnfE"/>
    <property type="match status" value="1"/>
</dbReference>
<accession>A0A401FXZ6</accession>
<keyword evidence="9 10" id="KW-0472">Membrane</keyword>
<comment type="subunit">
    <text evidence="10">The complex is composed of six subunits: RnfA, RnfB, RnfC, RnfD, RnfE and RnfG.</text>
</comment>
<feature type="modified residue" description="FMN phosphoryl threonine" evidence="10">
    <location>
        <position position="172"/>
    </location>
</feature>
<keyword evidence="6 10" id="KW-1278">Translocase</keyword>
<dbReference type="GO" id="GO:0022900">
    <property type="term" value="P:electron transport chain"/>
    <property type="evidence" value="ECO:0007669"/>
    <property type="project" value="UniProtKB-UniRule"/>
</dbReference>
<evidence type="ECO:0000256" key="9">
    <source>
        <dbReference type="ARBA" id="ARBA00023136"/>
    </source>
</evidence>
<dbReference type="NCBIfam" id="TIGR01946">
    <property type="entry name" value="rnfD"/>
    <property type="match status" value="1"/>
</dbReference>
<comment type="cofactor">
    <cofactor evidence="10">
        <name>FMN</name>
        <dbReference type="ChEBI" id="CHEBI:58210"/>
    </cofactor>
</comment>
<protein>
    <recommendedName>
        <fullName evidence="10">Ion-translocating oxidoreductase complex subunit D</fullName>
        <ecNumber evidence="10">7.-.-.-</ecNumber>
    </recommendedName>
    <alternativeName>
        <fullName evidence="10">Rnf electron transport complex subunit D</fullName>
    </alternativeName>
</protein>
<keyword evidence="8 10" id="KW-1133">Transmembrane helix</keyword>
<keyword evidence="7 10" id="KW-0249">Electron transport</keyword>
<evidence type="ECO:0000256" key="2">
    <source>
        <dbReference type="ARBA" id="ARBA00022553"/>
    </source>
</evidence>
<evidence type="ECO:0000256" key="4">
    <source>
        <dbReference type="ARBA" id="ARBA00022643"/>
    </source>
</evidence>
<evidence type="ECO:0000256" key="6">
    <source>
        <dbReference type="ARBA" id="ARBA00022967"/>
    </source>
</evidence>
<dbReference type="OrthoDB" id="9776359at2"/>
<feature type="transmembrane region" description="Helical" evidence="10">
    <location>
        <begin position="221"/>
        <end position="241"/>
    </location>
</feature>
<keyword evidence="4 10" id="KW-0288">FMN</keyword>
<keyword evidence="2 10" id="KW-0597">Phosphoprotein</keyword>
<gene>
    <name evidence="10" type="primary">rnfD</name>
    <name evidence="11" type="ORF">DENIS_2810</name>
</gene>
<keyword evidence="3 10" id="KW-0285">Flavoprotein</keyword>
<dbReference type="PANTHER" id="PTHR30578">
    <property type="entry name" value="ELECTRON TRANSPORT COMPLEX PROTEIN RNFD"/>
    <property type="match status" value="1"/>
</dbReference>
<evidence type="ECO:0000313" key="11">
    <source>
        <dbReference type="EMBL" id="GBC61848.1"/>
    </source>
</evidence>
<feature type="transmembrane region" description="Helical" evidence="10">
    <location>
        <begin position="109"/>
        <end position="127"/>
    </location>
</feature>
<dbReference type="EC" id="7.-.-.-" evidence="10"/>
<dbReference type="PANTHER" id="PTHR30578:SF0">
    <property type="entry name" value="ION-TRANSLOCATING OXIDOREDUCTASE COMPLEX SUBUNIT D"/>
    <property type="match status" value="1"/>
</dbReference>
<name>A0A401FXZ6_9BACT</name>
<feature type="transmembrane region" description="Helical" evidence="10">
    <location>
        <begin position="139"/>
        <end position="159"/>
    </location>
</feature>
<evidence type="ECO:0000256" key="1">
    <source>
        <dbReference type="ARBA" id="ARBA00022448"/>
    </source>
</evidence>
<dbReference type="AlphaFoldDB" id="A0A401FXZ6"/>
<keyword evidence="10" id="KW-1003">Cell membrane</keyword>
<dbReference type="InterPro" id="IPR011303">
    <property type="entry name" value="RnfD_bac"/>
</dbReference>
<evidence type="ECO:0000256" key="3">
    <source>
        <dbReference type="ARBA" id="ARBA00022630"/>
    </source>
</evidence>
<reference evidence="12" key="2">
    <citation type="submission" date="2019-01" db="EMBL/GenBank/DDBJ databases">
        <title>Genome sequence of Desulfonema ishimotonii strain Tokyo 01.</title>
        <authorList>
            <person name="Fukui M."/>
        </authorList>
    </citation>
    <scope>NUCLEOTIDE SEQUENCE [LARGE SCALE GENOMIC DNA]</scope>
    <source>
        <strain evidence="12">Tokyo 01</strain>
    </source>
</reference>